<organism evidence="1 2">
    <name type="scientific">Corynebacterium variabile (strain DSM 44702 / CIP 107183 / JCM 12073 / NCIMB 30131)</name>
    <name type="common">Corynebacterium mooreparkense</name>
    <dbReference type="NCBI Taxonomy" id="858619"/>
    <lineage>
        <taxon>Bacteria</taxon>
        <taxon>Bacillati</taxon>
        <taxon>Actinomycetota</taxon>
        <taxon>Actinomycetes</taxon>
        <taxon>Mycobacteriales</taxon>
        <taxon>Corynebacteriaceae</taxon>
        <taxon>Corynebacterium</taxon>
    </lineage>
</organism>
<dbReference type="InterPro" id="IPR019587">
    <property type="entry name" value="Polyketide_cyclase/dehydratase"/>
</dbReference>
<dbReference type="Proteomes" id="UP000006659">
    <property type="component" value="Chromosome"/>
</dbReference>
<sequence length="191" mass="20969">MVSRRRRDVVVMASTVAGKRPAGQAPTTLDAMAYELSDSITIAASPAEVFDLVSDITRTGEWSAQCYNAEWNDAAATDPAARGVGATFTGHNRTEDREWSTVSEVVVCEPGREFSWQVTSSGTVWGYRLEPVNRRDDATVLTEFTRFTEQGEAFFVEKYGEDAAAQEADRQDAATYGITETLHTLRSLVEG</sequence>
<dbReference type="AlphaFoldDB" id="G0HAN0"/>
<dbReference type="Gene3D" id="3.30.530.20">
    <property type="match status" value="1"/>
</dbReference>
<dbReference type="HOGENOM" id="CLU_106514_2_1_11"/>
<gene>
    <name evidence="1" type="ordered locus">CVAR_0109</name>
</gene>
<dbReference type="InterPro" id="IPR023393">
    <property type="entry name" value="START-like_dom_sf"/>
</dbReference>
<protein>
    <recommendedName>
        <fullName evidence="3">Polyketide cyclase / dehydrase and lipid transport</fullName>
    </recommendedName>
</protein>
<dbReference type="KEGG" id="cva:CVAR_0109"/>
<dbReference type="eggNOG" id="COG2154">
    <property type="taxonomic scope" value="Bacteria"/>
</dbReference>
<dbReference type="STRING" id="858619.CVAR_0109"/>
<dbReference type="Pfam" id="PF10604">
    <property type="entry name" value="Polyketide_cyc2"/>
    <property type="match status" value="1"/>
</dbReference>
<proteinExistence type="predicted"/>
<reference evidence="1 2" key="1">
    <citation type="journal article" date="2011" name="BMC Genomics">
        <title>Complete genome sequence of Corynebacterium variabile DSM 44702 isolated from the surface of smear-ripened cheeses and insights into cheese ripening and flavor generation.</title>
        <authorList>
            <person name="Schroeder J."/>
            <person name="Maus I."/>
            <person name="Trost E."/>
            <person name="Tauch A."/>
        </authorList>
    </citation>
    <scope>NUCLEOTIDE SEQUENCE [LARGE SCALE GENOMIC DNA]</scope>
    <source>
        <strain evidence="2">DSM 44702 / JCM 12073 / NCIMB 30131</strain>
    </source>
</reference>
<name>G0HAN0_CORVD</name>
<dbReference type="EMBL" id="CP002917">
    <property type="protein sequence ID" value="AEK35456.1"/>
    <property type="molecule type" value="Genomic_DNA"/>
</dbReference>
<dbReference type="CDD" id="cd07812">
    <property type="entry name" value="SRPBCC"/>
    <property type="match status" value="1"/>
</dbReference>
<dbReference type="SUPFAM" id="SSF55961">
    <property type="entry name" value="Bet v1-like"/>
    <property type="match status" value="1"/>
</dbReference>
<evidence type="ECO:0000313" key="2">
    <source>
        <dbReference type="Proteomes" id="UP000006659"/>
    </source>
</evidence>
<accession>G0HAN0</accession>
<evidence type="ECO:0008006" key="3">
    <source>
        <dbReference type="Google" id="ProtNLM"/>
    </source>
</evidence>
<evidence type="ECO:0000313" key="1">
    <source>
        <dbReference type="EMBL" id="AEK35456.1"/>
    </source>
</evidence>